<feature type="transmembrane region" description="Helical" evidence="1">
    <location>
        <begin position="136"/>
        <end position="154"/>
    </location>
</feature>
<keyword evidence="3" id="KW-1185">Reference proteome</keyword>
<dbReference type="Pfam" id="PF10067">
    <property type="entry name" value="DUF2306"/>
    <property type="match status" value="1"/>
</dbReference>
<feature type="transmembrane region" description="Helical" evidence="1">
    <location>
        <begin position="78"/>
        <end position="95"/>
    </location>
</feature>
<evidence type="ECO:0000256" key="1">
    <source>
        <dbReference type="SAM" id="Phobius"/>
    </source>
</evidence>
<accession>A0A511YIC1</accession>
<dbReference type="AlphaFoldDB" id="A0A511YIC1"/>
<keyword evidence="1" id="KW-0472">Membrane</keyword>
<keyword evidence="1" id="KW-0812">Transmembrane</keyword>
<feature type="transmembrane region" description="Helical" evidence="1">
    <location>
        <begin position="40"/>
        <end position="57"/>
    </location>
</feature>
<proteinExistence type="predicted"/>
<protein>
    <recommendedName>
        <fullName evidence="4">DUF2306 domain-containing protein</fullName>
    </recommendedName>
</protein>
<feature type="transmembrane region" description="Helical" evidence="1">
    <location>
        <begin position="101"/>
        <end position="124"/>
    </location>
</feature>
<dbReference type="InterPro" id="IPR018750">
    <property type="entry name" value="DUF2306_membrane"/>
</dbReference>
<sequence>MGILALLIGMYPLLYAFVEEKYTLLGSKAPEILRNTIWRTAFVAHIVFGGTALFIGWRQFGSSFRNKYMGVHRVIGKMYVIAVVISSVCSIYMGFYANGGIVAATGFVILGIIWLVTTLIALISIKNENISRHQQWMTYSYACTFAAVTLRIWLPLLRNITGDPEGSYLAVAWLCWVPNLLAAYLINRKLVEE</sequence>
<comment type="caution">
    <text evidence="2">The sequence shown here is derived from an EMBL/GenBank/DDBJ whole genome shotgun (WGS) entry which is preliminary data.</text>
</comment>
<evidence type="ECO:0000313" key="2">
    <source>
        <dbReference type="EMBL" id="GEN74933.1"/>
    </source>
</evidence>
<reference evidence="2 3" key="1">
    <citation type="submission" date="2019-07" db="EMBL/GenBank/DDBJ databases">
        <title>Whole genome shotgun sequence of Chryseobacterium hagamense NBRC 105253.</title>
        <authorList>
            <person name="Hosoyama A."/>
            <person name="Uohara A."/>
            <person name="Ohji S."/>
            <person name="Ichikawa N."/>
        </authorList>
    </citation>
    <scope>NUCLEOTIDE SEQUENCE [LARGE SCALE GENOMIC DNA]</scope>
    <source>
        <strain evidence="2 3">NBRC 105253</strain>
    </source>
</reference>
<gene>
    <name evidence="2" type="ORF">CHA01nite_06730</name>
</gene>
<feature type="transmembrane region" description="Helical" evidence="1">
    <location>
        <begin position="166"/>
        <end position="186"/>
    </location>
</feature>
<evidence type="ECO:0000313" key="3">
    <source>
        <dbReference type="Proteomes" id="UP000321863"/>
    </source>
</evidence>
<dbReference type="Proteomes" id="UP000321863">
    <property type="component" value="Unassembled WGS sequence"/>
</dbReference>
<keyword evidence="1" id="KW-1133">Transmembrane helix</keyword>
<dbReference type="EMBL" id="BJYJ01000002">
    <property type="protein sequence ID" value="GEN74933.1"/>
    <property type="molecule type" value="Genomic_DNA"/>
</dbReference>
<organism evidence="2 3">
    <name type="scientific">Chryseobacterium hagamense</name>
    <dbReference type="NCBI Taxonomy" id="395935"/>
    <lineage>
        <taxon>Bacteria</taxon>
        <taxon>Pseudomonadati</taxon>
        <taxon>Bacteroidota</taxon>
        <taxon>Flavobacteriia</taxon>
        <taxon>Flavobacteriales</taxon>
        <taxon>Weeksellaceae</taxon>
        <taxon>Chryseobacterium group</taxon>
        <taxon>Chryseobacterium</taxon>
    </lineage>
</organism>
<name>A0A511YIC1_9FLAO</name>
<evidence type="ECO:0008006" key="4">
    <source>
        <dbReference type="Google" id="ProtNLM"/>
    </source>
</evidence>